<evidence type="ECO:0000256" key="5">
    <source>
        <dbReference type="ARBA" id="ARBA00023136"/>
    </source>
</evidence>
<name>A0A1M5C7E7_9ACTN</name>
<evidence type="ECO:0000256" key="1">
    <source>
        <dbReference type="ARBA" id="ARBA00004141"/>
    </source>
</evidence>
<comment type="similarity">
    <text evidence="2">Belongs to the purine-cytosine permease (2.A.39) family.</text>
</comment>
<feature type="transmembrane region" description="Helical" evidence="7">
    <location>
        <begin position="178"/>
        <end position="195"/>
    </location>
</feature>
<dbReference type="InterPro" id="IPR001248">
    <property type="entry name" value="Pur-cyt_permease"/>
</dbReference>
<feature type="transmembrane region" description="Helical" evidence="7">
    <location>
        <begin position="419"/>
        <end position="443"/>
    </location>
</feature>
<accession>A0A1M5C7E7</accession>
<dbReference type="EMBL" id="FQVU01000001">
    <property type="protein sequence ID" value="SHF50673.1"/>
    <property type="molecule type" value="Genomic_DNA"/>
</dbReference>
<sequence>MTSTLSTTTGAATGADSGREAPLTLDETAPRTLGLADHLGMWGNLGVSLLGFTGAIYVLTPVDGAPALAFGAALLAIVLGTVLGTAAVSIAAVPGAQTGQPSMVLLRGLFGAKLSWLPTTLNIVQLLGWTAFELVTISTALSQVVDGVPRWVWVLLGGAVTVGLSLRPLGWIRVLRRYVTVLVMIAMAWFAIQLLRNPLPGLGDGSWQNFWVATDTVIAVSVSWVPVVADYTRHSRTVRSAAWGTFAGYSVTQILCYAIGLVTLVTVARGDADQVFGAFLAVPLGALAFAVLAVRELDQSFVDAYSSGISVQNLLPRVDRRILTTAVGVLATLGAIVLDIEDYGNFLTLLGSVFVPLLGVLAVDWFLVSRGRWDLSEQAPLRPLMLLPWLVGFATYQVINPGYIGWWGRMWSHVRWFDQQSWMSASVLSFAVAAVVTVPIAAFDRRMSARPSRGR</sequence>
<feature type="region of interest" description="Disordered" evidence="6">
    <location>
        <begin position="1"/>
        <end position="23"/>
    </location>
</feature>
<feature type="transmembrane region" description="Helical" evidence="7">
    <location>
        <begin position="65"/>
        <end position="92"/>
    </location>
</feature>
<dbReference type="GO" id="GO:0015209">
    <property type="term" value="F:cytosine transmembrane transporter activity"/>
    <property type="evidence" value="ECO:0007669"/>
    <property type="project" value="InterPro"/>
</dbReference>
<dbReference type="Pfam" id="PF02133">
    <property type="entry name" value="Transp_cyt_pur"/>
    <property type="match status" value="1"/>
</dbReference>
<keyword evidence="5 7" id="KW-0472">Membrane</keyword>
<evidence type="ECO:0000256" key="6">
    <source>
        <dbReference type="SAM" id="MobiDB-lite"/>
    </source>
</evidence>
<dbReference type="Gene3D" id="1.10.4160.10">
    <property type="entry name" value="Hydantoin permease"/>
    <property type="match status" value="1"/>
</dbReference>
<evidence type="ECO:0000256" key="3">
    <source>
        <dbReference type="ARBA" id="ARBA00022692"/>
    </source>
</evidence>
<protein>
    <submittedName>
        <fullName evidence="8">Putative hydroxymethylpyrimidine transporter CytX</fullName>
    </submittedName>
</protein>
<keyword evidence="3 7" id="KW-0812">Transmembrane</keyword>
<dbReference type="GO" id="GO:0005886">
    <property type="term" value="C:plasma membrane"/>
    <property type="evidence" value="ECO:0007669"/>
    <property type="project" value="TreeGrafter"/>
</dbReference>
<gene>
    <name evidence="8" type="ORF">SAMN05443575_0136</name>
</gene>
<feature type="transmembrane region" description="Helical" evidence="7">
    <location>
        <begin position="241"/>
        <end position="268"/>
    </location>
</feature>
<dbReference type="InterPro" id="IPR030191">
    <property type="entry name" value="CodB"/>
</dbReference>
<feature type="transmembrane region" description="Helical" evidence="7">
    <location>
        <begin position="346"/>
        <end position="367"/>
    </location>
</feature>
<evidence type="ECO:0000313" key="8">
    <source>
        <dbReference type="EMBL" id="SHF50673.1"/>
    </source>
</evidence>
<dbReference type="Proteomes" id="UP000186132">
    <property type="component" value="Unassembled WGS sequence"/>
</dbReference>
<keyword evidence="4 7" id="KW-1133">Transmembrane helix</keyword>
<feature type="transmembrane region" description="Helical" evidence="7">
    <location>
        <begin position="210"/>
        <end position="229"/>
    </location>
</feature>
<feature type="transmembrane region" description="Helical" evidence="7">
    <location>
        <begin position="322"/>
        <end position="340"/>
    </location>
</feature>
<evidence type="ECO:0000256" key="2">
    <source>
        <dbReference type="ARBA" id="ARBA00008974"/>
    </source>
</evidence>
<organism evidence="8 9">
    <name type="scientific">Jatrophihabitans endophyticus</name>
    <dbReference type="NCBI Taxonomy" id="1206085"/>
    <lineage>
        <taxon>Bacteria</taxon>
        <taxon>Bacillati</taxon>
        <taxon>Actinomycetota</taxon>
        <taxon>Actinomycetes</taxon>
        <taxon>Jatrophihabitantales</taxon>
        <taxon>Jatrophihabitantaceae</taxon>
        <taxon>Jatrophihabitans</taxon>
    </lineage>
</organism>
<evidence type="ECO:0000256" key="7">
    <source>
        <dbReference type="SAM" id="Phobius"/>
    </source>
</evidence>
<comment type="subcellular location">
    <subcellularLocation>
        <location evidence="1">Membrane</location>
        <topology evidence="1">Multi-pass membrane protein</topology>
    </subcellularLocation>
</comment>
<keyword evidence="9" id="KW-1185">Reference proteome</keyword>
<feature type="transmembrane region" description="Helical" evidence="7">
    <location>
        <begin position="148"/>
        <end position="166"/>
    </location>
</feature>
<evidence type="ECO:0000313" key="9">
    <source>
        <dbReference type="Proteomes" id="UP000186132"/>
    </source>
</evidence>
<feature type="transmembrane region" description="Helical" evidence="7">
    <location>
        <begin position="39"/>
        <end position="59"/>
    </location>
</feature>
<dbReference type="PANTHER" id="PTHR30569:SF0">
    <property type="entry name" value="CYTOSINE PERMEASE"/>
    <property type="match status" value="1"/>
</dbReference>
<feature type="transmembrane region" description="Helical" evidence="7">
    <location>
        <begin position="104"/>
        <end position="128"/>
    </location>
</feature>
<dbReference type="PANTHER" id="PTHR30569">
    <property type="entry name" value="CYTOSINE TRANSPORTER CODB"/>
    <property type="match status" value="1"/>
</dbReference>
<evidence type="ECO:0000256" key="4">
    <source>
        <dbReference type="ARBA" id="ARBA00022989"/>
    </source>
</evidence>
<feature type="compositionally biased region" description="Low complexity" evidence="6">
    <location>
        <begin position="1"/>
        <end position="16"/>
    </location>
</feature>
<feature type="transmembrane region" description="Helical" evidence="7">
    <location>
        <begin position="274"/>
        <end position="294"/>
    </location>
</feature>
<dbReference type="STRING" id="1206085.SAMN05443575_0136"/>
<reference evidence="8 9" key="1">
    <citation type="submission" date="2016-11" db="EMBL/GenBank/DDBJ databases">
        <authorList>
            <person name="Jaros S."/>
            <person name="Januszkiewicz K."/>
            <person name="Wedrychowicz H."/>
        </authorList>
    </citation>
    <scope>NUCLEOTIDE SEQUENCE [LARGE SCALE GENOMIC DNA]</scope>
    <source>
        <strain evidence="8 9">DSM 45627</strain>
    </source>
</reference>
<dbReference type="OrthoDB" id="3169878at2"/>
<dbReference type="RefSeq" id="WP_073384706.1">
    <property type="nucleotide sequence ID" value="NZ_FQVU01000001.1"/>
</dbReference>
<proteinExistence type="inferred from homology"/>
<dbReference type="AlphaFoldDB" id="A0A1M5C7E7"/>